<dbReference type="InterPro" id="IPR051446">
    <property type="entry name" value="HTH_trans_reg/aminotransferase"/>
</dbReference>
<keyword evidence="5" id="KW-0032">Aminotransferase</keyword>
<dbReference type="EMBL" id="CP078093">
    <property type="protein sequence ID" value="QXM05778.1"/>
    <property type="molecule type" value="Genomic_DNA"/>
</dbReference>
<protein>
    <submittedName>
        <fullName evidence="5">PLP-dependent aminotransferase family protein</fullName>
    </submittedName>
</protein>
<sequence>MEIYKEIHLDKNSPQHLYMQLFYKIRQFIMDGQLKANEKLPPIRQLANTLGVNTSTIVNAYGLLEKEGFVYKKIGSGTFVSPRKDDRLEDVVLEKYPLDEDIRLMDRGQIQIKENMISFASATPTSDLFPVDDFKILLNEVLDRDKGDAFGYQESQGYYPLRESLVDYLKEINIETNSENVQIISGAQQGIDVIAKAFVDYKDTIIVESPTYTGAIGTFKSRGAKIVSVPILEDGIDIHLLEENIKKHHPKFVYLMPNFQNPTGYSYSKEKKLKIIELADKYNTFIVEDDYLSDLSFYNNDNATLKSLDENDRIIYIKSFSKIFMPGLRLGFLVIPKKIHHRILAAKHTSDISTSGLNQRVFDLYLRKGIWKKHIRYMEKIYRERFDVMKNCIEKYFKDIDISYILPKGGLNFWFSLPEGYDSNKLYVEGAKNNILILPGSIFFISQNESRFFRLSIAAVYPKDIEIGIKGLSQVIKRFIKKDTKERKGPDSYTPLL</sequence>
<organism evidence="5 6">
    <name type="scientific">Crassaminicella indica</name>
    <dbReference type="NCBI Taxonomy" id="2855394"/>
    <lineage>
        <taxon>Bacteria</taxon>
        <taxon>Bacillati</taxon>
        <taxon>Bacillota</taxon>
        <taxon>Clostridia</taxon>
        <taxon>Eubacteriales</taxon>
        <taxon>Clostridiaceae</taxon>
        <taxon>Crassaminicella</taxon>
    </lineage>
</organism>
<dbReference type="RefSeq" id="WP_218282476.1">
    <property type="nucleotide sequence ID" value="NZ_CP078093.1"/>
</dbReference>
<keyword evidence="6" id="KW-1185">Reference proteome</keyword>
<evidence type="ECO:0000256" key="1">
    <source>
        <dbReference type="ARBA" id="ARBA00023015"/>
    </source>
</evidence>
<gene>
    <name evidence="5" type="ORF">KVH43_10460</name>
</gene>
<dbReference type="CDD" id="cd07377">
    <property type="entry name" value="WHTH_GntR"/>
    <property type="match status" value="1"/>
</dbReference>
<evidence type="ECO:0000259" key="4">
    <source>
        <dbReference type="PROSITE" id="PS50949"/>
    </source>
</evidence>
<dbReference type="GO" id="GO:0008483">
    <property type="term" value="F:transaminase activity"/>
    <property type="evidence" value="ECO:0007669"/>
    <property type="project" value="UniProtKB-KW"/>
</dbReference>
<accession>A0ABX8R9S9</accession>
<keyword evidence="2" id="KW-0238">DNA-binding</keyword>
<dbReference type="InterPro" id="IPR000524">
    <property type="entry name" value="Tscrpt_reg_HTH_GntR"/>
</dbReference>
<dbReference type="Pfam" id="PF00392">
    <property type="entry name" value="GntR"/>
    <property type="match status" value="1"/>
</dbReference>
<proteinExistence type="predicted"/>
<dbReference type="PANTHER" id="PTHR46577">
    <property type="entry name" value="HTH-TYPE TRANSCRIPTIONAL REGULATORY PROTEIN GABR"/>
    <property type="match status" value="1"/>
</dbReference>
<evidence type="ECO:0000256" key="2">
    <source>
        <dbReference type="ARBA" id="ARBA00023125"/>
    </source>
</evidence>
<dbReference type="CDD" id="cd00609">
    <property type="entry name" value="AAT_like"/>
    <property type="match status" value="1"/>
</dbReference>
<name>A0ABX8R9S9_9CLOT</name>
<dbReference type="PROSITE" id="PS50949">
    <property type="entry name" value="HTH_GNTR"/>
    <property type="match status" value="1"/>
</dbReference>
<dbReference type="Proteomes" id="UP000886818">
    <property type="component" value="Chromosome"/>
</dbReference>
<keyword evidence="5" id="KW-0808">Transferase</keyword>
<evidence type="ECO:0000256" key="3">
    <source>
        <dbReference type="ARBA" id="ARBA00023163"/>
    </source>
</evidence>
<keyword evidence="1" id="KW-0805">Transcription regulation</keyword>
<dbReference type="PANTHER" id="PTHR46577:SF1">
    <property type="entry name" value="HTH-TYPE TRANSCRIPTIONAL REGULATORY PROTEIN GABR"/>
    <property type="match status" value="1"/>
</dbReference>
<evidence type="ECO:0000313" key="6">
    <source>
        <dbReference type="Proteomes" id="UP000886818"/>
    </source>
</evidence>
<keyword evidence="3" id="KW-0804">Transcription</keyword>
<evidence type="ECO:0000313" key="5">
    <source>
        <dbReference type="EMBL" id="QXM05778.1"/>
    </source>
</evidence>
<dbReference type="Pfam" id="PF00155">
    <property type="entry name" value="Aminotran_1_2"/>
    <property type="match status" value="1"/>
</dbReference>
<dbReference type="InterPro" id="IPR004839">
    <property type="entry name" value="Aminotransferase_I/II_large"/>
</dbReference>
<reference evidence="5" key="1">
    <citation type="submission" date="2021-07" db="EMBL/GenBank/DDBJ databases">
        <title>Complete genome sequence of Crassaminicella sp. 143-21, isolated from a deep-sea hydrothermal vent.</title>
        <authorList>
            <person name="Li X."/>
        </authorList>
    </citation>
    <scope>NUCLEOTIDE SEQUENCE</scope>
    <source>
        <strain evidence="5">143-21</strain>
    </source>
</reference>
<feature type="domain" description="HTH gntR-type" evidence="4">
    <location>
        <begin position="15"/>
        <end position="83"/>
    </location>
</feature>
<dbReference type="SMART" id="SM00345">
    <property type="entry name" value="HTH_GNTR"/>
    <property type="match status" value="1"/>
</dbReference>